<proteinExistence type="predicted"/>
<gene>
    <name evidence="2" type="ORF">IPV69_25430</name>
</gene>
<dbReference type="KEGG" id="hbs:IPV69_25430"/>
<dbReference type="SUPFAM" id="SSF53474">
    <property type="entry name" value="alpha/beta-Hydrolases"/>
    <property type="match status" value="2"/>
</dbReference>
<evidence type="ECO:0000256" key="1">
    <source>
        <dbReference type="SAM" id="MobiDB-lite"/>
    </source>
</evidence>
<keyword evidence="3" id="KW-1185">Reference proteome</keyword>
<accession>A0A7M2WVK8</accession>
<feature type="region of interest" description="Disordered" evidence="1">
    <location>
        <begin position="150"/>
        <end position="184"/>
    </location>
</feature>
<feature type="compositionally biased region" description="Low complexity" evidence="1">
    <location>
        <begin position="150"/>
        <end position="179"/>
    </location>
</feature>
<sequence>MFICGSLLFAAGCGTRPENSSFPLSVSAADKELVAIQAERKPLSRPVVVIDGYLDPGLGSAVVANWVRKLTPDEKQVVTVSLLTTTNFDACRQKIVAAVEEAFPSDDPAATQEVDVIGLSMGGLAARYAALPAVGERPATLAATAVPATTLPPTTVPTSTVSTTASSAPEGAPSSAPSTDPAELLKPTGKRLRIARLFTLSSPHQGAAMADVPTYLFISTQRDMRRGSTFLQQLNDAGHTPDYPIIPYVRLADLTVGEQNAAPPGQIPIWLPKGPFDAAHAGVVMDPRIAADVSRRLRGEASYVKEPRAPLPD</sequence>
<evidence type="ECO:0000313" key="3">
    <source>
        <dbReference type="Proteomes" id="UP000593765"/>
    </source>
</evidence>
<evidence type="ECO:0008006" key="4">
    <source>
        <dbReference type="Google" id="ProtNLM"/>
    </source>
</evidence>
<dbReference type="InterPro" id="IPR029058">
    <property type="entry name" value="AB_hydrolase_fold"/>
</dbReference>
<reference evidence="2 3" key="1">
    <citation type="submission" date="2020-10" db="EMBL/GenBank/DDBJ databases">
        <title>Wide distribution of Phycisphaera-like planctomycetes from WD2101 soil group in peatlands and genome analysis of the first cultivated representative.</title>
        <authorList>
            <person name="Dedysh S.N."/>
            <person name="Beletsky A.V."/>
            <person name="Ivanova A."/>
            <person name="Kulichevskaya I.S."/>
            <person name="Suzina N.E."/>
            <person name="Philippov D.A."/>
            <person name="Rakitin A.L."/>
            <person name="Mardanov A.V."/>
            <person name="Ravin N.V."/>
        </authorList>
    </citation>
    <scope>NUCLEOTIDE SEQUENCE [LARGE SCALE GENOMIC DNA]</scope>
    <source>
        <strain evidence="2 3">M1803</strain>
    </source>
</reference>
<protein>
    <recommendedName>
        <fullName evidence="4">Alpha/beta hydrolase</fullName>
    </recommendedName>
</protein>
<dbReference type="RefSeq" id="WP_206292539.1">
    <property type="nucleotide sequence ID" value="NZ_CP063458.1"/>
</dbReference>
<dbReference type="Proteomes" id="UP000593765">
    <property type="component" value="Chromosome"/>
</dbReference>
<dbReference type="Gene3D" id="3.40.50.1820">
    <property type="entry name" value="alpha/beta hydrolase"/>
    <property type="match status" value="2"/>
</dbReference>
<evidence type="ECO:0000313" key="2">
    <source>
        <dbReference type="EMBL" id="QOV89496.1"/>
    </source>
</evidence>
<name>A0A7M2WVK8_9BACT</name>
<organism evidence="2 3">
    <name type="scientific">Humisphaera borealis</name>
    <dbReference type="NCBI Taxonomy" id="2807512"/>
    <lineage>
        <taxon>Bacteria</taxon>
        <taxon>Pseudomonadati</taxon>
        <taxon>Planctomycetota</taxon>
        <taxon>Phycisphaerae</taxon>
        <taxon>Tepidisphaerales</taxon>
        <taxon>Tepidisphaeraceae</taxon>
        <taxon>Humisphaera</taxon>
    </lineage>
</organism>
<dbReference type="EMBL" id="CP063458">
    <property type="protein sequence ID" value="QOV89496.1"/>
    <property type="molecule type" value="Genomic_DNA"/>
</dbReference>
<dbReference type="AlphaFoldDB" id="A0A7M2WVK8"/>